<dbReference type="AlphaFoldDB" id="A0A162F737"/>
<proteinExistence type="predicted"/>
<evidence type="ECO:0000313" key="3">
    <source>
        <dbReference type="Proteomes" id="UP000075806"/>
    </source>
</evidence>
<dbReference type="RefSeq" id="WP_061950394.1">
    <property type="nucleotide sequence ID" value="NZ_LTAO01000001.1"/>
</dbReference>
<protein>
    <recommendedName>
        <fullName evidence="4">DUF4309 domain-containing protein</fullName>
    </recommendedName>
</protein>
<gene>
    <name evidence="2" type="ORF">AZF04_01020</name>
</gene>
<evidence type="ECO:0008006" key="4">
    <source>
        <dbReference type="Google" id="ProtNLM"/>
    </source>
</evidence>
<dbReference type="EMBL" id="LTAO01000001">
    <property type="protein sequence ID" value="KYG34944.1"/>
    <property type="molecule type" value="Genomic_DNA"/>
</dbReference>
<dbReference type="OrthoDB" id="2878914at2"/>
<name>A0A162F737_9BACI</name>
<evidence type="ECO:0000256" key="1">
    <source>
        <dbReference type="SAM" id="Phobius"/>
    </source>
</evidence>
<keyword evidence="1" id="KW-0472">Membrane</keyword>
<organism evidence="2 3">
    <name type="scientific">Alkalihalobacillus trypoxylicola</name>
    <dbReference type="NCBI Taxonomy" id="519424"/>
    <lineage>
        <taxon>Bacteria</taxon>
        <taxon>Bacillati</taxon>
        <taxon>Bacillota</taxon>
        <taxon>Bacilli</taxon>
        <taxon>Bacillales</taxon>
        <taxon>Bacillaceae</taxon>
        <taxon>Alkalihalobacillus</taxon>
    </lineage>
</organism>
<reference evidence="2" key="1">
    <citation type="submission" date="2016-02" db="EMBL/GenBank/DDBJ databases">
        <title>Genome sequence of Bacillus trypoxylicola KCTC 13244(T).</title>
        <authorList>
            <person name="Jeong H."/>
            <person name="Park S.-H."/>
            <person name="Choi S.-K."/>
        </authorList>
    </citation>
    <scope>NUCLEOTIDE SEQUENCE [LARGE SCALE GENOMIC DNA]</scope>
    <source>
        <strain evidence="2">KCTC 13244</strain>
    </source>
</reference>
<sequence>MKRLRIITIVLLMMIVLLWFVPITEFLTPSTSLKDESIGPFSIGNKIDEQLLSLYGINQKDKQPGGYGYSGDDIYIKTDYHHYIESISISNHLETSRGIKTGNIDEDVITAYGNNYYTYKEMGLGEAIEYKDKKQRIKLTAWTVENEVKYIWLFSY</sequence>
<accession>A0A162F737</accession>
<comment type="caution">
    <text evidence="2">The sequence shown here is derived from an EMBL/GenBank/DDBJ whole genome shotgun (WGS) entry which is preliminary data.</text>
</comment>
<keyword evidence="3" id="KW-1185">Reference proteome</keyword>
<evidence type="ECO:0000313" key="2">
    <source>
        <dbReference type="EMBL" id="KYG34944.1"/>
    </source>
</evidence>
<keyword evidence="1" id="KW-0812">Transmembrane</keyword>
<dbReference type="Proteomes" id="UP000075806">
    <property type="component" value="Unassembled WGS sequence"/>
</dbReference>
<feature type="transmembrane region" description="Helical" evidence="1">
    <location>
        <begin position="6"/>
        <end position="27"/>
    </location>
</feature>
<dbReference type="STRING" id="519424.AZF04_01020"/>
<keyword evidence="1" id="KW-1133">Transmembrane helix</keyword>